<name>A0AAN0VEU8_9PROT</name>
<evidence type="ECO:0000313" key="2">
    <source>
        <dbReference type="EMBL" id="AHJ61867.1"/>
    </source>
</evidence>
<sequence>MAIRISKRKAGTERETEPQRIAGHRRAGASEGARLVILSPYQPDRL</sequence>
<accession>A0AAN0VEU8</accession>
<dbReference type="KEGG" id="gbc:GbCGDNIH3_7200"/>
<dbReference type="AlphaFoldDB" id="A0AAN0VEU8"/>
<reference evidence="3" key="1">
    <citation type="submission" date="2012-06" db="EMBL/GenBank/DDBJ databases">
        <title>Genome analysis of multiple Granulibacter bethesdensis isolates demonstrates substantial genome diversity.</title>
        <authorList>
            <person name="Greenberg D.E."/>
            <person name="Porcella S.F."/>
            <person name="Zarember K."/>
            <person name="Zelazny A.M."/>
            <person name="Bruno D."/>
            <person name="Martens C."/>
            <person name="Barbian K.D."/>
            <person name="Jaske E."/>
            <person name="Holland S.M."/>
        </authorList>
    </citation>
    <scope>NUCLEOTIDE SEQUENCE [LARGE SCALE GENOMIC DNA]</scope>
    <source>
        <strain evidence="3">CGDNIH3</strain>
    </source>
</reference>
<organism evidence="2 3">
    <name type="scientific">Granulibacter bethesdensis</name>
    <dbReference type="NCBI Taxonomy" id="364410"/>
    <lineage>
        <taxon>Bacteria</taxon>
        <taxon>Pseudomonadati</taxon>
        <taxon>Pseudomonadota</taxon>
        <taxon>Alphaproteobacteria</taxon>
        <taxon>Acetobacterales</taxon>
        <taxon>Acetobacteraceae</taxon>
        <taxon>Granulibacter</taxon>
    </lineage>
</organism>
<evidence type="ECO:0000313" key="3">
    <source>
        <dbReference type="Proteomes" id="UP000019438"/>
    </source>
</evidence>
<dbReference type="Proteomes" id="UP000019438">
    <property type="component" value="Chromosome"/>
</dbReference>
<gene>
    <name evidence="2" type="ORF">GbCGDNIH3_7200</name>
</gene>
<evidence type="ECO:0000256" key="1">
    <source>
        <dbReference type="SAM" id="MobiDB-lite"/>
    </source>
</evidence>
<protein>
    <submittedName>
        <fullName evidence="2">Uncharacterized protein</fullName>
    </submittedName>
</protein>
<dbReference type="EMBL" id="CP003181">
    <property type="protein sequence ID" value="AHJ61867.1"/>
    <property type="molecule type" value="Genomic_DNA"/>
</dbReference>
<feature type="region of interest" description="Disordered" evidence="1">
    <location>
        <begin position="1"/>
        <end position="46"/>
    </location>
</feature>
<proteinExistence type="predicted"/>